<dbReference type="EMBL" id="OZ021737">
    <property type="protein sequence ID" value="CAK9317322.1"/>
    <property type="molecule type" value="Genomic_DNA"/>
</dbReference>
<organism evidence="2 3">
    <name type="scientific">Citrullus colocynthis</name>
    <name type="common">colocynth</name>
    <dbReference type="NCBI Taxonomy" id="252529"/>
    <lineage>
        <taxon>Eukaryota</taxon>
        <taxon>Viridiplantae</taxon>
        <taxon>Streptophyta</taxon>
        <taxon>Embryophyta</taxon>
        <taxon>Tracheophyta</taxon>
        <taxon>Spermatophyta</taxon>
        <taxon>Magnoliopsida</taxon>
        <taxon>eudicotyledons</taxon>
        <taxon>Gunneridae</taxon>
        <taxon>Pentapetalae</taxon>
        <taxon>rosids</taxon>
        <taxon>fabids</taxon>
        <taxon>Cucurbitales</taxon>
        <taxon>Cucurbitaceae</taxon>
        <taxon>Benincaseae</taxon>
        <taxon>Citrullus</taxon>
    </lineage>
</organism>
<keyword evidence="3" id="KW-1185">Reference proteome</keyword>
<evidence type="ECO:0000313" key="2">
    <source>
        <dbReference type="EMBL" id="CAK9317322.1"/>
    </source>
</evidence>
<reference evidence="2 3" key="1">
    <citation type="submission" date="2024-03" db="EMBL/GenBank/DDBJ databases">
        <authorList>
            <person name="Gkanogiannis A."/>
            <person name="Becerra Lopez-Lavalle L."/>
        </authorList>
    </citation>
    <scope>NUCLEOTIDE SEQUENCE [LARGE SCALE GENOMIC DNA]</scope>
</reference>
<proteinExistence type="predicted"/>
<evidence type="ECO:0000256" key="1">
    <source>
        <dbReference type="SAM" id="Phobius"/>
    </source>
</evidence>
<sequence>MILTLIWSLFSPYVYMIYSCQFTITVLVPDSRLHLLVGAIGNIRLLIKIPNKGNLEESPPNSPSIAAANLEIQSNVASSPMAAFNLQDGDGDSKFALVATHSLLLLTLLCMGVYYIVTLSTPLAFFDECTNMYSST</sequence>
<evidence type="ECO:0000313" key="3">
    <source>
        <dbReference type="Proteomes" id="UP001642487"/>
    </source>
</evidence>
<keyword evidence="1" id="KW-1133">Transmembrane helix</keyword>
<feature type="transmembrane region" description="Helical" evidence="1">
    <location>
        <begin position="95"/>
        <end position="117"/>
    </location>
</feature>
<feature type="transmembrane region" description="Helical" evidence="1">
    <location>
        <begin position="6"/>
        <end position="28"/>
    </location>
</feature>
<accession>A0ABP0YBF3</accession>
<keyword evidence="1" id="KW-0812">Transmembrane</keyword>
<name>A0ABP0YBF3_9ROSI</name>
<keyword evidence="1" id="KW-0472">Membrane</keyword>
<dbReference type="Proteomes" id="UP001642487">
    <property type="component" value="Chromosome 3"/>
</dbReference>
<gene>
    <name evidence="2" type="ORF">CITCOLO1_LOCUS9225</name>
</gene>
<protein>
    <submittedName>
        <fullName evidence="2">Uncharacterized protein</fullName>
    </submittedName>
</protein>